<dbReference type="PANTHER" id="PTHR43273">
    <property type="entry name" value="ANAEROBIC SULFATASE-MATURATING ENZYME HOMOLOG ASLB-RELATED"/>
    <property type="match status" value="1"/>
</dbReference>
<organism evidence="6 7">
    <name type="scientific">Streptosporangium subroseum</name>
    <dbReference type="NCBI Taxonomy" id="106412"/>
    <lineage>
        <taxon>Bacteria</taxon>
        <taxon>Bacillati</taxon>
        <taxon>Actinomycetota</taxon>
        <taxon>Actinomycetes</taxon>
        <taxon>Streptosporangiales</taxon>
        <taxon>Streptosporangiaceae</taxon>
        <taxon>Streptosporangium</taxon>
    </lineage>
</organism>
<dbReference type="EMBL" id="FZOD01000068">
    <property type="protein sequence ID" value="SNT57959.1"/>
    <property type="molecule type" value="Genomic_DNA"/>
</dbReference>
<keyword evidence="7" id="KW-1185">Reference proteome</keyword>
<dbReference type="GO" id="GO:0016491">
    <property type="term" value="F:oxidoreductase activity"/>
    <property type="evidence" value="ECO:0007669"/>
    <property type="project" value="InterPro"/>
</dbReference>
<evidence type="ECO:0000256" key="4">
    <source>
        <dbReference type="ARBA" id="ARBA00023014"/>
    </source>
</evidence>
<dbReference type="Proteomes" id="UP000198282">
    <property type="component" value="Unassembled WGS sequence"/>
</dbReference>
<keyword evidence="1" id="KW-0949">S-adenosyl-L-methionine</keyword>
<dbReference type="PROSITE" id="PS51918">
    <property type="entry name" value="RADICAL_SAM"/>
    <property type="match status" value="1"/>
</dbReference>
<dbReference type="InterPro" id="IPR026337">
    <property type="entry name" value="AKG_HExxH"/>
</dbReference>
<evidence type="ECO:0000313" key="7">
    <source>
        <dbReference type="Proteomes" id="UP000198282"/>
    </source>
</evidence>
<dbReference type="SFLD" id="SFLDG01067">
    <property type="entry name" value="SPASM/twitch_domain_containing"/>
    <property type="match status" value="1"/>
</dbReference>
<dbReference type="SFLD" id="SFLDS00029">
    <property type="entry name" value="Radical_SAM"/>
    <property type="match status" value="1"/>
</dbReference>
<accession>A0A239NV14</accession>
<protein>
    <recommendedName>
        <fullName evidence="5">Radical SAM core domain-containing protein</fullName>
    </recommendedName>
</protein>
<dbReference type="GO" id="GO:0051536">
    <property type="term" value="F:iron-sulfur cluster binding"/>
    <property type="evidence" value="ECO:0007669"/>
    <property type="project" value="UniProtKB-KW"/>
</dbReference>
<dbReference type="RefSeq" id="WP_089212518.1">
    <property type="nucleotide sequence ID" value="NZ_FZOD01000068.1"/>
</dbReference>
<reference evidence="6 7" key="1">
    <citation type="submission" date="2017-06" db="EMBL/GenBank/DDBJ databases">
        <authorList>
            <person name="Kim H.J."/>
            <person name="Triplett B.A."/>
        </authorList>
    </citation>
    <scope>NUCLEOTIDE SEQUENCE [LARGE SCALE GENOMIC DNA]</scope>
    <source>
        <strain evidence="6 7">CGMCC 4.2132</strain>
    </source>
</reference>
<dbReference type="InterPro" id="IPR013785">
    <property type="entry name" value="Aldolase_TIM"/>
</dbReference>
<proteinExistence type="predicted"/>
<evidence type="ECO:0000256" key="2">
    <source>
        <dbReference type="ARBA" id="ARBA00022723"/>
    </source>
</evidence>
<dbReference type="NCBIfam" id="TIGR04267">
    <property type="entry name" value="mod_HExxH"/>
    <property type="match status" value="1"/>
</dbReference>
<dbReference type="CDD" id="cd01335">
    <property type="entry name" value="Radical_SAM"/>
    <property type="match status" value="1"/>
</dbReference>
<dbReference type="InterPro" id="IPR007197">
    <property type="entry name" value="rSAM"/>
</dbReference>
<keyword evidence="3" id="KW-0408">Iron</keyword>
<sequence>MIRPFVPFRQFVLKVHSRCDLACDHCYVYEHADQSWRGRPGVMSDEIIAWSALRIAEHVKEHALDRVHVVLHGGEPLLAGRDRLGRIAGDLRTQVGPLCELDLRIHTNGVLLDDGFLDVFAEHDVKVGISLDGDRAANDRHRRYRDGRSSYDQVIRAIELLRGRPELYAGLLCTIDVANDPIAVYRGLADLDPPRIDFLLPHATWDDPPARPTPTAYADWLIAIFETWFAEGGRTPVRMFESIIRTSRGESSLTESLGLQPSDLVVIETDGAYEQADSLKTTYDGAPATGLHVLRDDLDAVARHTGILARQQGLDGLCDTCRACPVVDSCGGGLYAHRFRTGSGFVNPSVYSDDLLALITHVRRRTEMPVHTVPYETIDALAGGFGGGDDVTRLAEAQRSLRRALLAAVHARGETGAAWELLTRLDAEHREAVEAVLAHPYVRVWAVECLREPGHTGHLANIAAAAAIRAGIEASIDVQILDGSIHLPTLGVLEAGAGRTARLDIAGGRFTLPGREPGVWHPLRRLTAGDFSVALEDTDPFRDCHAHAATARLSEEDAAAWQVAFEQAWAMVEADHPDYAPGLREGLTTLMPLVPGKAGDRSSTARQAFGAIAAALPADPATLALLMIHEFQHVKLGAVLDAVSLFDESDGRLFYAPWRDDPRPLEGLLQGTYAHIAVTHYWQVRRRVAPARGDVQFARWREQTAEAIESLAESGSMTPLGELFVAGMRGSVAPWLAEPVSEEAAAAAALLAREHHAKWIAG</sequence>
<dbReference type="SUPFAM" id="SSF102114">
    <property type="entry name" value="Radical SAM enzymes"/>
    <property type="match status" value="1"/>
</dbReference>
<dbReference type="Pfam" id="PF04055">
    <property type="entry name" value="Radical_SAM"/>
    <property type="match status" value="1"/>
</dbReference>
<keyword evidence="2" id="KW-0479">Metal-binding</keyword>
<dbReference type="Gene3D" id="3.20.20.70">
    <property type="entry name" value="Aldolase class I"/>
    <property type="match status" value="1"/>
</dbReference>
<evidence type="ECO:0000313" key="6">
    <source>
        <dbReference type="EMBL" id="SNT57959.1"/>
    </source>
</evidence>
<evidence type="ECO:0000256" key="3">
    <source>
        <dbReference type="ARBA" id="ARBA00023004"/>
    </source>
</evidence>
<dbReference type="NCBIfam" id="TIGR04269">
    <property type="entry name" value="SAM_SPASM_FxsB"/>
    <property type="match status" value="1"/>
</dbReference>
<evidence type="ECO:0000259" key="5">
    <source>
        <dbReference type="PROSITE" id="PS51918"/>
    </source>
</evidence>
<dbReference type="InterPro" id="IPR023867">
    <property type="entry name" value="Sulphatase_maturase_rSAM"/>
</dbReference>
<keyword evidence="4" id="KW-0411">Iron-sulfur</keyword>
<name>A0A239NV14_9ACTN</name>
<dbReference type="GO" id="GO:0046872">
    <property type="term" value="F:metal ion binding"/>
    <property type="evidence" value="ECO:0007669"/>
    <property type="project" value="UniProtKB-KW"/>
</dbReference>
<gene>
    <name evidence="6" type="ORF">SAMN05216276_106813</name>
</gene>
<dbReference type="InterPro" id="IPR026335">
    <property type="entry name" value="rSAM_SPASM_FxsB"/>
</dbReference>
<feature type="domain" description="Radical SAM core" evidence="5">
    <location>
        <begin position="5"/>
        <end position="230"/>
    </location>
</feature>
<dbReference type="InterPro" id="IPR058240">
    <property type="entry name" value="rSAM_sf"/>
</dbReference>
<evidence type="ECO:0000256" key="1">
    <source>
        <dbReference type="ARBA" id="ARBA00022691"/>
    </source>
</evidence>
<dbReference type="AlphaFoldDB" id="A0A239NV14"/>
<dbReference type="OrthoDB" id="9782387at2"/>
<dbReference type="PANTHER" id="PTHR43273:SF8">
    <property type="entry name" value="RADICAL SAM DOMAIN PROTEIN"/>
    <property type="match status" value="1"/>
</dbReference>